<dbReference type="AlphaFoldDB" id="A0AAD6CH20"/>
<organism evidence="1 2">
    <name type="scientific">Penicillium daleae</name>
    <dbReference type="NCBI Taxonomy" id="63821"/>
    <lineage>
        <taxon>Eukaryota</taxon>
        <taxon>Fungi</taxon>
        <taxon>Dikarya</taxon>
        <taxon>Ascomycota</taxon>
        <taxon>Pezizomycotina</taxon>
        <taxon>Eurotiomycetes</taxon>
        <taxon>Eurotiomycetidae</taxon>
        <taxon>Eurotiales</taxon>
        <taxon>Aspergillaceae</taxon>
        <taxon>Penicillium</taxon>
    </lineage>
</organism>
<evidence type="ECO:0000313" key="2">
    <source>
        <dbReference type="Proteomes" id="UP001213681"/>
    </source>
</evidence>
<accession>A0AAD6CH20</accession>
<keyword evidence="2" id="KW-1185">Reference proteome</keyword>
<sequence>MKSPLQEEEGPTPAKLCALYDAGGGVRFSDSFAIYSIVAFPPEWATIKLDPIIIDQLERAASLVATKIPILSKLPEPPLPDLVSLPCPPRTLSQSDSRTSPCDQLPWFLIHAATYPKHCVFGRSDSLASLLVVLQRPWCILELCCCDASTIAALHDFAILALEIDGPTYSPAVTLLAHELSHRKDGHSKSSPVKSLASTTQNDPEGHDAFAMYRELSRSCLRSHNSFWIGLITACAVYLGVAFSDLTKMLGDLVDSRQHMCPANFNTLKMRSRSLSSQYIAPICRSSQPWQRSKKLALLRRHSIDVISHTEEDPQINSRLDGTDIRDLLDLYSRILERFREDLP</sequence>
<reference evidence="1" key="1">
    <citation type="submission" date="2022-12" db="EMBL/GenBank/DDBJ databases">
        <authorList>
            <person name="Petersen C."/>
        </authorList>
    </citation>
    <scope>NUCLEOTIDE SEQUENCE</scope>
    <source>
        <strain evidence="1">IBT 16125</strain>
    </source>
</reference>
<protein>
    <submittedName>
        <fullName evidence="1">Uncharacterized protein</fullName>
    </submittedName>
</protein>
<dbReference type="GeneID" id="81593685"/>
<comment type="caution">
    <text evidence="1">The sequence shown here is derived from an EMBL/GenBank/DDBJ whole genome shotgun (WGS) entry which is preliminary data.</text>
</comment>
<evidence type="ECO:0000313" key="1">
    <source>
        <dbReference type="EMBL" id="KAJ5464362.1"/>
    </source>
</evidence>
<gene>
    <name evidence="1" type="ORF">N7458_000048</name>
</gene>
<name>A0AAD6CH20_9EURO</name>
<proteinExistence type="predicted"/>
<dbReference type="Proteomes" id="UP001213681">
    <property type="component" value="Unassembled WGS sequence"/>
</dbReference>
<dbReference type="RefSeq" id="XP_056771209.1">
    <property type="nucleotide sequence ID" value="XM_056903442.1"/>
</dbReference>
<dbReference type="EMBL" id="JAPVEA010000001">
    <property type="protein sequence ID" value="KAJ5464362.1"/>
    <property type="molecule type" value="Genomic_DNA"/>
</dbReference>
<reference evidence="1" key="2">
    <citation type="journal article" date="2023" name="IMA Fungus">
        <title>Comparative genomic study of the Penicillium genus elucidates a diverse pangenome and 15 lateral gene transfer events.</title>
        <authorList>
            <person name="Petersen C."/>
            <person name="Sorensen T."/>
            <person name="Nielsen M.R."/>
            <person name="Sondergaard T.E."/>
            <person name="Sorensen J.L."/>
            <person name="Fitzpatrick D.A."/>
            <person name="Frisvad J.C."/>
            <person name="Nielsen K.L."/>
        </authorList>
    </citation>
    <scope>NUCLEOTIDE SEQUENCE</scope>
    <source>
        <strain evidence="1">IBT 16125</strain>
    </source>
</reference>